<comment type="caution">
    <text evidence="3">The sequence shown here is derived from an EMBL/GenBank/DDBJ whole genome shotgun (WGS) entry which is preliminary data.</text>
</comment>
<dbReference type="PROSITE" id="PS50943">
    <property type="entry name" value="HTH_CROC1"/>
    <property type="match status" value="1"/>
</dbReference>
<dbReference type="PANTHER" id="PTHR46797:SF1">
    <property type="entry name" value="METHYLPHOSPHONATE SYNTHASE"/>
    <property type="match status" value="1"/>
</dbReference>
<name>A0ABV4UT49_9BACL</name>
<reference evidence="3 4" key="1">
    <citation type="submission" date="2024-09" db="EMBL/GenBank/DDBJ databases">
        <authorList>
            <person name="Makale K.P.P."/>
            <person name="Makhzoum A."/>
            <person name="Rantong G."/>
            <person name="Rahube T.O."/>
        </authorList>
    </citation>
    <scope>NUCLEOTIDE SEQUENCE [LARGE SCALE GENOMIC DNA]</scope>
    <source>
        <strain evidence="3 4">KM_D13</strain>
    </source>
</reference>
<dbReference type="InterPro" id="IPR001387">
    <property type="entry name" value="Cro/C1-type_HTH"/>
</dbReference>
<dbReference type="EMBL" id="JBHDLN010000001">
    <property type="protein sequence ID" value="MFB0840992.1"/>
    <property type="molecule type" value="Genomic_DNA"/>
</dbReference>
<dbReference type="InterPro" id="IPR010982">
    <property type="entry name" value="Lambda_DNA-bd_dom_sf"/>
</dbReference>
<gene>
    <name evidence="3" type="ORF">ACEU3E_02305</name>
</gene>
<protein>
    <submittedName>
        <fullName evidence="3">Helix-turn-helix domain-containing protein</fullName>
    </submittedName>
</protein>
<evidence type="ECO:0000259" key="2">
    <source>
        <dbReference type="PROSITE" id="PS50943"/>
    </source>
</evidence>
<keyword evidence="4" id="KW-1185">Reference proteome</keyword>
<proteinExistence type="predicted"/>
<accession>A0ABV4UT49</accession>
<dbReference type="PANTHER" id="PTHR46797">
    <property type="entry name" value="HTH-TYPE TRANSCRIPTIONAL REGULATOR"/>
    <property type="match status" value="1"/>
</dbReference>
<dbReference type="SMART" id="SM00530">
    <property type="entry name" value="HTH_XRE"/>
    <property type="match status" value="1"/>
</dbReference>
<dbReference type="Proteomes" id="UP001575622">
    <property type="component" value="Unassembled WGS sequence"/>
</dbReference>
<dbReference type="Pfam" id="PF01381">
    <property type="entry name" value="HTH_3"/>
    <property type="match status" value="1"/>
</dbReference>
<dbReference type="SUPFAM" id="SSF47413">
    <property type="entry name" value="lambda repressor-like DNA-binding domains"/>
    <property type="match status" value="1"/>
</dbReference>
<evidence type="ECO:0000313" key="3">
    <source>
        <dbReference type="EMBL" id="MFB0840992.1"/>
    </source>
</evidence>
<dbReference type="InterPro" id="IPR050807">
    <property type="entry name" value="TransReg_Diox_bact_type"/>
</dbReference>
<evidence type="ECO:0000256" key="1">
    <source>
        <dbReference type="ARBA" id="ARBA00023125"/>
    </source>
</evidence>
<evidence type="ECO:0000313" key="4">
    <source>
        <dbReference type="Proteomes" id="UP001575622"/>
    </source>
</evidence>
<dbReference type="Gene3D" id="1.10.260.40">
    <property type="entry name" value="lambda repressor-like DNA-binding domains"/>
    <property type="match status" value="1"/>
</dbReference>
<dbReference type="CDD" id="cd00093">
    <property type="entry name" value="HTH_XRE"/>
    <property type="match status" value="1"/>
</dbReference>
<keyword evidence="1" id="KW-0238">DNA-binding</keyword>
<dbReference type="RefSeq" id="WP_373948339.1">
    <property type="nucleotide sequence ID" value="NZ_JBHDLN010000001.1"/>
</dbReference>
<organism evidence="3 4">
    <name type="scientific">Paenibacillus oleatilyticus</name>
    <dbReference type="NCBI Taxonomy" id="2594886"/>
    <lineage>
        <taxon>Bacteria</taxon>
        <taxon>Bacillati</taxon>
        <taxon>Bacillota</taxon>
        <taxon>Bacilli</taxon>
        <taxon>Bacillales</taxon>
        <taxon>Paenibacillaceae</taxon>
        <taxon>Paenibacillus</taxon>
    </lineage>
</organism>
<sequence>MSIGKNIKIYRKKSKLTQVELAERAKMSRSYLADIEADRYNPSVDTLKTVADALEIPIHILLGEESQSPVDPYDLTPKEERDIAKRLEQIMADLESDMALAYHGEPLDDEEDREALRASLENTLRLSKYMAKKKFTPNKYRK</sequence>
<feature type="domain" description="HTH cro/C1-type" evidence="2">
    <location>
        <begin position="7"/>
        <end position="61"/>
    </location>
</feature>